<dbReference type="KEGG" id="blep:AL038_09460"/>
<dbReference type="STRING" id="288004.AL038_09460"/>
<name>A0A2N9YHG4_9GAMM</name>
<evidence type="ECO:0000313" key="1">
    <source>
        <dbReference type="EMBL" id="AUI69839.1"/>
    </source>
</evidence>
<evidence type="ECO:0000313" key="2">
    <source>
        <dbReference type="Proteomes" id="UP000234271"/>
    </source>
</evidence>
<dbReference type="Proteomes" id="UP000234271">
    <property type="component" value="Chromosome"/>
</dbReference>
<gene>
    <name evidence="1" type="ORF">BLE401_14820</name>
</gene>
<proteinExistence type="predicted"/>
<keyword evidence="2" id="KW-1185">Reference proteome</keyword>
<organism evidence="1 2">
    <name type="scientific">Beggiatoa leptomitoformis</name>
    <dbReference type="NCBI Taxonomy" id="288004"/>
    <lineage>
        <taxon>Bacteria</taxon>
        <taxon>Pseudomonadati</taxon>
        <taxon>Pseudomonadota</taxon>
        <taxon>Gammaproteobacteria</taxon>
        <taxon>Thiotrichales</taxon>
        <taxon>Thiotrichaceae</taxon>
        <taxon>Beggiatoa</taxon>
    </lineage>
</organism>
<sequence>MKKGIQFNTTGFTPADWLRAEVLSRFVKSYPKSAPKSWFKTVFEGKDINAVFENSEKYVNSECGLLDVRDEFRKSGESTGKYRENAWVRDYEDEEVAVLCLEQ</sequence>
<dbReference type="AlphaFoldDB" id="A0A2N9YHG4"/>
<reference evidence="2" key="1">
    <citation type="submission" date="2016-12" db="EMBL/GenBank/DDBJ databases">
        <title>Complete Genome Sequence of Beggiatoa leptomitiformis D-401.</title>
        <authorList>
            <person name="Fomenkov A."/>
            <person name="Vincze T."/>
            <person name="Grabovich M."/>
            <person name="Anton B.P."/>
            <person name="Dubinina G."/>
            <person name="Orlova M."/>
            <person name="Belousova E."/>
            <person name="Roberts R.J."/>
        </authorList>
    </citation>
    <scope>NUCLEOTIDE SEQUENCE [LARGE SCALE GENOMIC DNA]</scope>
    <source>
        <strain evidence="2">D-401</strain>
    </source>
</reference>
<protein>
    <submittedName>
        <fullName evidence="1">Uncharacterized protein</fullName>
    </submittedName>
</protein>
<dbReference type="RefSeq" id="WP_062152241.1">
    <property type="nucleotide sequence ID" value="NZ_CP012373.2"/>
</dbReference>
<dbReference type="EMBL" id="CP018889">
    <property type="protein sequence ID" value="AUI69839.1"/>
    <property type="molecule type" value="Genomic_DNA"/>
</dbReference>
<accession>A0A2N9YHG4</accession>